<gene>
    <name evidence="1" type="ORF">ACFSUL_00655</name>
</gene>
<name>A0ABW5RKS4_9BACI</name>
<comment type="caution">
    <text evidence="1">The sequence shown here is derived from an EMBL/GenBank/DDBJ whole genome shotgun (WGS) entry which is preliminary data.</text>
</comment>
<dbReference type="EMBL" id="JBHUMF010000002">
    <property type="protein sequence ID" value="MFD2679253.1"/>
    <property type="molecule type" value="Genomic_DNA"/>
</dbReference>
<accession>A0ABW5RKS4</accession>
<protein>
    <submittedName>
        <fullName evidence="1">Uncharacterized protein</fullName>
    </submittedName>
</protein>
<evidence type="ECO:0000313" key="1">
    <source>
        <dbReference type="EMBL" id="MFD2679253.1"/>
    </source>
</evidence>
<dbReference type="RefSeq" id="WP_377931739.1">
    <property type="nucleotide sequence ID" value="NZ_JBHUMF010000002.1"/>
</dbReference>
<keyword evidence="2" id="KW-1185">Reference proteome</keyword>
<evidence type="ECO:0000313" key="2">
    <source>
        <dbReference type="Proteomes" id="UP001597506"/>
    </source>
</evidence>
<organism evidence="1 2">
    <name type="scientific">Bacillus seohaeanensis</name>
    <dbReference type="NCBI Taxonomy" id="284580"/>
    <lineage>
        <taxon>Bacteria</taxon>
        <taxon>Bacillati</taxon>
        <taxon>Bacillota</taxon>
        <taxon>Bacilli</taxon>
        <taxon>Bacillales</taxon>
        <taxon>Bacillaceae</taxon>
        <taxon>Bacillus</taxon>
    </lineage>
</organism>
<proteinExistence type="predicted"/>
<sequence length="86" mass="10194">MPTYHKVIMNGQVFFRSFDESTGYYEEELLTEKELTQRLLEDAVTSEIDIDEDEIERAINYIPSSFQREMVQNYITYLEAVVESLE</sequence>
<dbReference type="Proteomes" id="UP001597506">
    <property type="component" value="Unassembled WGS sequence"/>
</dbReference>
<reference evidence="2" key="1">
    <citation type="journal article" date="2019" name="Int. J. Syst. Evol. Microbiol.">
        <title>The Global Catalogue of Microorganisms (GCM) 10K type strain sequencing project: providing services to taxonomists for standard genome sequencing and annotation.</title>
        <authorList>
            <consortium name="The Broad Institute Genomics Platform"/>
            <consortium name="The Broad Institute Genome Sequencing Center for Infectious Disease"/>
            <person name="Wu L."/>
            <person name="Ma J."/>
        </authorList>
    </citation>
    <scope>NUCLEOTIDE SEQUENCE [LARGE SCALE GENOMIC DNA]</scope>
    <source>
        <strain evidence="2">KCTC 3913</strain>
    </source>
</reference>